<keyword evidence="1" id="KW-0812">Transmembrane</keyword>
<keyword evidence="3" id="KW-1185">Reference proteome</keyword>
<reference evidence="3" key="1">
    <citation type="submission" date="2017-08" db="EMBL/GenBank/DDBJ databases">
        <authorList>
            <person name="Varghese N."/>
            <person name="Submissions S."/>
        </authorList>
    </citation>
    <scope>NUCLEOTIDE SEQUENCE [LARGE SCALE GENOMIC DNA]</scope>
    <source>
        <strain evidence="3">JC22</strain>
    </source>
</reference>
<organism evidence="2 3">
    <name type="scientific">Ureibacillus xyleni</name>
    <dbReference type="NCBI Taxonomy" id="614648"/>
    <lineage>
        <taxon>Bacteria</taxon>
        <taxon>Bacillati</taxon>
        <taxon>Bacillota</taxon>
        <taxon>Bacilli</taxon>
        <taxon>Bacillales</taxon>
        <taxon>Caryophanaceae</taxon>
        <taxon>Ureibacillus</taxon>
    </lineage>
</organism>
<sequence length="250" mass="28613">MSENQIKKSIQYIFTENQVYDQGTKRRLINNMVKPPQKKRNVVFMPIAVTICLLLGSGIWISSILPKTSQQANTELEAPNLEEHPAISNDNEKIAELEYQVSTFEDEREYYHEVIQQIMPSLTDDEMLQLAKSHFKYELSVNHKPLPTSGVMEVEPGEVNVMLTFYMAPHYNVLTEEWYQKGMISGDYFSHIEKIQPENAEVIYADGANVTAQGYKFANLVGGSKISLTISDELRERMSLETNEIEILVK</sequence>
<dbReference type="EMBL" id="OBMQ01000012">
    <property type="protein sequence ID" value="SOC21121.1"/>
    <property type="molecule type" value="Genomic_DNA"/>
</dbReference>
<name>A0A285TKW3_9BACL</name>
<evidence type="ECO:0000313" key="3">
    <source>
        <dbReference type="Proteomes" id="UP000219636"/>
    </source>
</evidence>
<feature type="transmembrane region" description="Helical" evidence="1">
    <location>
        <begin position="42"/>
        <end position="61"/>
    </location>
</feature>
<evidence type="ECO:0000256" key="1">
    <source>
        <dbReference type="SAM" id="Phobius"/>
    </source>
</evidence>
<gene>
    <name evidence="2" type="ORF">SAMN05880501_112119</name>
</gene>
<keyword evidence="1" id="KW-1133">Transmembrane helix</keyword>
<dbReference type="AlphaFoldDB" id="A0A285TKW3"/>
<accession>A0A285TKW3</accession>
<dbReference type="RefSeq" id="WP_097074599.1">
    <property type="nucleotide sequence ID" value="NZ_OBMQ01000012.1"/>
</dbReference>
<dbReference type="OrthoDB" id="2734106at2"/>
<keyword evidence="1" id="KW-0472">Membrane</keyword>
<proteinExistence type="predicted"/>
<protein>
    <submittedName>
        <fullName evidence="2">Uncharacterized protein</fullName>
    </submittedName>
</protein>
<dbReference type="Proteomes" id="UP000219636">
    <property type="component" value="Unassembled WGS sequence"/>
</dbReference>
<evidence type="ECO:0000313" key="2">
    <source>
        <dbReference type="EMBL" id="SOC21121.1"/>
    </source>
</evidence>